<name>A2YEG9_ORYSI</name>
<proteinExistence type="predicted"/>
<dbReference type="HOGENOM" id="CLU_2125160_0_0_1"/>
<dbReference type="Gramene" id="BGIOSGA020968-TA">
    <property type="protein sequence ID" value="BGIOSGA020968-PA"/>
    <property type="gene ID" value="BGIOSGA020968"/>
</dbReference>
<dbReference type="Proteomes" id="UP000007015">
    <property type="component" value="Chromosome 6"/>
</dbReference>
<keyword evidence="3" id="KW-1185">Reference proteome</keyword>
<evidence type="ECO:0000313" key="3">
    <source>
        <dbReference type="Proteomes" id="UP000007015"/>
    </source>
</evidence>
<dbReference type="EMBL" id="CM000131">
    <property type="protein sequence ID" value="EAZ01480.1"/>
    <property type="molecule type" value="Genomic_DNA"/>
</dbReference>
<evidence type="ECO:0000313" key="2">
    <source>
        <dbReference type="EMBL" id="EAZ01480.1"/>
    </source>
</evidence>
<reference evidence="2 3" key="1">
    <citation type="journal article" date="2005" name="PLoS Biol.">
        <title>The genomes of Oryza sativa: a history of duplications.</title>
        <authorList>
            <person name="Yu J."/>
            <person name="Wang J."/>
            <person name="Lin W."/>
            <person name="Li S."/>
            <person name="Li H."/>
            <person name="Zhou J."/>
            <person name="Ni P."/>
            <person name="Dong W."/>
            <person name="Hu S."/>
            <person name="Zeng C."/>
            <person name="Zhang J."/>
            <person name="Zhang Y."/>
            <person name="Li R."/>
            <person name="Xu Z."/>
            <person name="Li S."/>
            <person name="Li X."/>
            <person name="Zheng H."/>
            <person name="Cong L."/>
            <person name="Lin L."/>
            <person name="Yin J."/>
            <person name="Geng J."/>
            <person name="Li G."/>
            <person name="Shi J."/>
            <person name="Liu J."/>
            <person name="Lv H."/>
            <person name="Li J."/>
            <person name="Wang J."/>
            <person name="Deng Y."/>
            <person name="Ran L."/>
            <person name="Shi X."/>
            <person name="Wang X."/>
            <person name="Wu Q."/>
            <person name="Li C."/>
            <person name="Ren X."/>
            <person name="Wang J."/>
            <person name="Wang X."/>
            <person name="Li D."/>
            <person name="Liu D."/>
            <person name="Zhang X."/>
            <person name="Ji Z."/>
            <person name="Zhao W."/>
            <person name="Sun Y."/>
            <person name="Zhang Z."/>
            <person name="Bao J."/>
            <person name="Han Y."/>
            <person name="Dong L."/>
            <person name="Ji J."/>
            <person name="Chen P."/>
            <person name="Wu S."/>
            <person name="Liu J."/>
            <person name="Xiao Y."/>
            <person name="Bu D."/>
            <person name="Tan J."/>
            <person name="Yang L."/>
            <person name="Ye C."/>
            <person name="Zhang J."/>
            <person name="Xu J."/>
            <person name="Zhou Y."/>
            <person name="Yu Y."/>
            <person name="Zhang B."/>
            <person name="Zhuang S."/>
            <person name="Wei H."/>
            <person name="Liu B."/>
            <person name="Lei M."/>
            <person name="Yu H."/>
            <person name="Li Y."/>
            <person name="Xu H."/>
            <person name="Wei S."/>
            <person name="He X."/>
            <person name="Fang L."/>
            <person name="Zhang Z."/>
            <person name="Zhang Y."/>
            <person name="Huang X."/>
            <person name="Su Z."/>
            <person name="Tong W."/>
            <person name="Li J."/>
            <person name="Tong Z."/>
            <person name="Li S."/>
            <person name="Ye J."/>
            <person name="Wang L."/>
            <person name="Fang L."/>
            <person name="Lei T."/>
            <person name="Chen C."/>
            <person name="Chen H."/>
            <person name="Xu Z."/>
            <person name="Li H."/>
            <person name="Huang H."/>
            <person name="Zhang F."/>
            <person name="Xu H."/>
            <person name="Li N."/>
            <person name="Zhao C."/>
            <person name="Li S."/>
            <person name="Dong L."/>
            <person name="Huang Y."/>
            <person name="Li L."/>
            <person name="Xi Y."/>
            <person name="Qi Q."/>
            <person name="Li W."/>
            <person name="Zhang B."/>
            <person name="Hu W."/>
            <person name="Zhang Y."/>
            <person name="Tian X."/>
            <person name="Jiao Y."/>
            <person name="Liang X."/>
            <person name="Jin J."/>
            <person name="Gao L."/>
            <person name="Zheng W."/>
            <person name="Hao B."/>
            <person name="Liu S."/>
            <person name="Wang W."/>
            <person name="Yuan L."/>
            <person name="Cao M."/>
            <person name="McDermott J."/>
            <person name="Samudrala R."/>
            <person name="Wang J."/>
            <person name="Wong G.K."/>
            <person name="Yang H."/>
        </authorList>
    </citation>
    <scope>NUCLEOTIDE SEQUENCE [LARGE SCALE GENOMIC DNA]</scope>
    <source>
        <strain evidence="3">cv. 93-11</strain>
    </source>
</reference>
<evidence type="ECO:0000256" key="1">
    <source>
        <dbReference type="SAM" id="MobiDB-lite"/>
    </source>
</evidence>
<dbReference type="OMA" id="PESDPHD"/>
<accession>A2YEG9</accession>
<organism evidence="2 3">
    <name type="scientific">Oryza sativa subsp. indica</name>
    <name type="common">Rice</name>
    <dbReference type="NCBI Taxonomy" id="39946"/>
    <lineage>
        <taxon>Eukaryota</taxon>
        <taxon>Viridiplantae</taxon>
        <taxon>Streptophyta</taxon>
        <taxon>Embryophyta</taxon>
        <taxon>Tracheophyta</taxon>
        <taxon>Spermatophyta</taxon>
        <taxon>Magnoliopsida</taxon>
        <taxon>Liliopsida</taxon>
        <taxon>Poales</taxon>
        <taxon>Poaceae</taxon>
        <taxon>BOP clade</taxon>
        <taxon>Oryzoideae</taxon>
        <taxon>Oryzeae</taxon>
        <taxon>Oryzinae</taxon>
        <taxon>Oryza</taxon>
        <taxon>Oryza sativa</taxon>
    </lineage>
</organism>
<dbReference type="AlphaFoldDB" id="A2YEG9"/>
<gene>
    <name evidence="2" type="ORF">OsI_23513</name>
</gene>
<protein>
    <submittedName>
        <fullName evidence="2">Uncharacterized protein</fullName>
    </submittedName>
</protein>
<sequence length="119" mass="12473">MAPVISSVVAATPVSAGGDAAAASAPPAVEPPAAPACQLKLTPVLVEHPGLSIELTIRAVVRPISPNCESKPPPVGPLEPESDPHDTFQDPINDPRGAKDWWNGCMQEMLFGWMDASWV</sequence>
<feature type="region of interest" description="Disordered" evidence="1">
    <location>
        <begin position="66"/>
        <end position="99"/>
    </location>
</feature>